<dbReference type="PRINTS" id="PR00385">
    <property type="entry name" value="P450"/>
</dbReference>
<organism evidence="3 4">
    <name type="scientific">Herbiconiux daphne</name>
    <dbReference type="NCBI Taxonomy" id="2970914"/>
    <lineage>
        <taxon>Bacteria</taxon>
        <taxon>Bacillati</taxon>
        <taxon>Actinomycetota</taxon>
        <taxon>Actinomycetes</taxon>
        <taxon>Micrococcales</taxon>
        <taxon>Microbacteriaceae</taxon>
        <taxon>Herbiconiux</taxon>
    </lineage>
</organism>
<dbReference type="RefSeq" id="WP_259541772.1">
    <property type="nucleotide sequence ID" value="NZ_JANLCJ010000011.1"/>
</dbReference>
<dbReference type="SUPFAM" id="SSF48264">
    <property type="entry name" value="Cytochrome P450"/>
    <property type="match status" value="1"/>
</dbReference>
<keyword evidence="2" id="KW-0503">Monooxygenase</keyword>
<keyword evidence="2" id="KW-0408">Iron</keyword>
<dbReference type="PANTHER" id="PTHR46696">
    <property type="entry name" value="P450, PUTATIVE (EUROFUNG)-RELATED"/>
    <property type="match status" value="1"/>
</dbReference>
<comment type="caution">
    <text evidence="3">The sequence shown here is derived from an EMBL/GenBank/DDBJ whole genome shotgun (WGS) entry which is preliminary data.</text>
</comment>
<dbReference type="InterPro" id="IPR002397">
    <property type="entry name" value="Cyt_P450_B"/>
</dbReference>
<dbReference type="InterPro" id="IPR001128">
    <property type="entry name" value="Cyt_P450"/>
</dbReference>
<dbReference type="InterPro" id="IPR017972">
    <property type="entry name" value="Cyt_P450_CS"/>
</dbReference>
<keyword evidence="4" id="KW-1185">Reference proteome</keyword>
<dbReference type="PROSITE" id="PS00086">
    <property type="entry name" value="CYTOCHROME_P450"/>
    <property type="match status" value="1"/>
</dbReference>
<sequence length="429" mass="48046">MSTIDIDPTTVDFFTDPDVAAEAEPYFDHLLATAPVFREPKYGVVIITGYEEALQVYHQPEVYSSINRTGGPIIDIPVELVGDDLTDILEQHREHFASNDQLVTFDPPMHTDHRSILMGLITPKRLKENEQFLKDLADRYLDELLPLAHCDFIWDYAKKYTVLAVADLLGVPVEDHPMLLELLASGQGPVLGNLELQKAHHNGLERLYDYFVAKIVERRANPQDDILTGMALATFPDGSLPEPIEVARIASNLFAAGQETTVQLLGITLQRIADDQELQQLLREQPNLISAFIEETLRIEAPIKGSFRLVKRATELGGLQLAPGTNVMLLHGAAGRDTRLFENPGEFDVKRANARQHLAFGRGIHTCPGAPLARAEAVFSIRRILERTSSITIDEEHHGPAGAREWDLMRSYKFRGHTHLYLKYTPAEP</sequence>
<dbReference type="PRINTS" id="PR00359">
    <property type="entry name" value="BP450"/>
</dbReference>
<proteinExistence type="inferred from homology"/>
<dbReference type="Gene3D" id="1.10.630.10">
    <property type="entry name" value="Cytochrome P450"/>
    <property type="match status" value="1"/>
</dbReference>
<dbReference type="Pfam" id="PF00067">
    <property type="entry name" value="p450"/>
    <property type="match status" value="1"/>
</dbReference>
<name>A0ABT2H7Z3_9MICO</name>
<accession>A0ABT2H7Z3</accession>
<evidence type="ECO:0000256" key="1">
    <source>
        <dbReference type="ARBA" id="ARBA00010617"/>
    </source>
</evidence>
<gene>
    <name evidence="3" type="ORF">N1032_20215</name>
</gene>
<keyword evidence="2" id="KW-0479">Metal-binding</keyword>
<comment type="similarity">
    <text evidence="1 2">Belongs to the cytochrome P450 family.</text>
</comment>
<keyword evidence="2" id="KW-0349">Heme</keyword>
<reference evidence="3" key="1">
    <citation type="submission" date="2022-08" db="EMBL/GenBank/DDBJ databases">
        <authorList>
            <person name="Deng Y."/>
            <person name="Han X.-F."/>
            <person name="Zhang Y.-Q."/>
        </authorList>
    </citation>
    <scope>NUCLEOTIDE SEQUENCE</scope>
    <source>
        <strain evidence="3">CPCC 203386</strain>
    </source>
</reference>
<dbReference type="Proteomes" id="UP001165586">
    <property type="component" value="Unassembled WGS sequence"/>
</dbReference>
<keyword evidence="2" id="KW-0560">Oxidoreductase</keyword>
<dbReference type="InterPro" id="IPR036396">
    <property type="entry name" value="Cyt_P450_sf"/>
</dbReference>
<evidence type="ECO:0000313" key="3">
    <source>
        <dbReference type="EMBL" id="MCS5736070.1"/>
    </source>
</evidence>
<evidence type="ECO:0000256" key="2">
    <source>
        <dbReference type="RuleBase" id="RU000461"/>
    </source>
</evidence>
<protein>
    <submittedName>
        <fullName evidence="3">Cytochrome P450</fullName>
    </submittedName>
</protein>
<evidence type="ECO:0000313" key="4">
    <source>
        <dbReference type="Proteomes" id="UP001165586"/>
    </source>
</evidence>
<dbReference type="EMBL" id="JANLCJ010000011">
    <property type="protein sequence ID" value="MCS5736070.1"/>
    <property type="molecule type" value="Genomic_DNA"/>
</dbReference>
<dbReference type="PANTHER" id="PTHR46696:SF4">
    <property type="entry name" value="BIOTIN BIOSYNTHESIS CYTOCHROME P450"/>
    <property type="match status" value="1"/>
</dbReference>